<feature type="region of interest" description="Disordered" evidence="1">
    <location>
        <begin position="345"/>
        <end position="474"/>
    </location>
</feature>
<feature type="compositionally biased region" description="Basic and acidic residues" evidence="1">
    <location>
        <begin position="62"/>
        <end position="74"/>
    </location>
</feature>
<sequence>MVKETPSSFHIPRRRGVSDTPTHATSTSQRNPRPPSAITLPPPPPPFALCLDSSRSSTTLIEDSRQDANGRPDDPFDEPGPSRKGAHRSTRPVLSPLNAKRPRSARDDTLDPPAGEHVQQELDMEGAGSPRRRRLVAYVSIPIIRRASNISFDPSESRVGVDKPESTEGPSVSRIGPPRHARPLSKSISTSTSKIAKSHRQTLSQDAAQDATRAQTSRPSKRKHNMVSVAEAIQRTASTNAEIAEDTSSLREKLETGGMSTASGDELRMESISAPLPSRHSSKKLVDTTSTPLSQRSRRQPQRKQARSKHIPEISPMSKDEIAFHIAEAIKFAVSSVKAPHALSDGLPEPAPVAGPSQPSTSKIGPPKRPRGRPRKREVVIATANDTAASNAVQDSRPADAVASVPDAPEQAATMASASMTPSKGRAKGRPGQDRAEYTEYSVPVAEGDDPQTSDPRVRSSSRGRGRSRRDTPFASVPVVDQSLLVRECSHRACKARLPALETYPYKLCDKCRERGREGARRRLDRLKATRQPARPVEEGETEKEMKESLVRPIAANLDRAHDEKGKARAELDDAERGKPRSPTARRLEADRCGEGEGQAGRQIQIDEERGPREGVSPVVDAPPVEWYLDLDSMAWKRVGTPAPAPSVPSLTAATTALGGNEGGRSSPQDVAQMDTLGAPGEEDESGGEVVEDIYQTFDVLCERLASVLEFYPCHSGASYSGTSKTGSLKTRRGQKTRFRGSCAVVIAEDTRLDQEYVQAYAKQVAQWCPSLASVDIPGVRFVENRGLVGIPCSCASNSGGTSCYRCAVVAVTEEPLPETMIHLRNIVKGMKITVQFLS</sequence>
<accession>A0A8E2ALN8</accession>
<feature type="region of interest" description="Disordered" evidence="1">
    <location>
        <begin position="1"/>
        <end position="133"/>
    </location>
</feature>
<dbReference type="EMBL" id="KV722506">
    <property type="protein sequence ID" value="OCH86928.1"/>
    <property type="molecule type" value="Genomic_DNA"/>
</dbReference>
<gene>
    <name evidence="2" type="ORF">OBBRIDRAFT_796700</name>
</gene>
<dbReference type="OrthoDB" id="10640516at2759"/>
<feature type="compositionally biased region" description="Low complexity" evidence="1">
    <location>
        <begin position="204"/>
        <end position="218"/>
    </location>
</feature>
<evidence type="ECO:0000313" key="2">
    <source>
        <dbReference type="EMBL" id="OCH86928.1"/>
    </source>
</evidence>
<dbReference type="GO" id="GO:0003677">
    <property type="term" value="F:DNA binding"/>
    <property type="evidence" value="ECO:0007669"/>
    <property type="project" value="InterPro"/>
</dbReference>
<organism evidence="2 3">
    <name type="scientific">Obba rivulosa</name>
    <dbReference type="NCBI Taxonomy" id="1052685"/>
    <lineage>
        <taxon>Eukaryota</taxon>
        <taxon>Fungi</taxon>
        <taxon>Dikarya</taxon>
        <taxon>Basidiomycota</taxon>
        <taxon>Agaricomycotina</taxon>
        <taxon>Agaricomycetes</taxon>
        <taxon>Polyporales</taxon>
        <taxon>Gelatoporiaceae</taxon>
        <taxon>Obba</taxon>
    </lineage>
</organism>
<feature type="compositionally biased region" description="Low complexity" evidence="1">
    <location>
        <begin position="185"/>
        <end position="195"/>
    </location>
</feature>
<feature type="compositionally biased region" description="Basic residues" evidence="1">
    <location>
        <begin position="296"/>
        <end position="309"/>
    </location>
</feature>
<evidence type="ECO:0000313" key="3">
    <source>
        <dbReference type="Proteomes" id="UP000250043"/>
    </source>
</evidence>
<dbReference type="AlphaFoldDB" id="A0A8E2ALN8"/>
<feature type="compositionally biased region" description="Basic residues" evidence="1">
    <location>
        <begin position="366"/>
        <end position="376"/>
    </location>
</feature>
<feature type="compositionally biased region" description="Low complexity" evidence="1">
    <location>
        <begin position="399"/>
        <end position="421"/>
    </location>
</feature>
<feature type="compositionally biased region" description="Polar residues" evidence="1">
    <location>
        <begin position="19"/>
        <end position="31"/>
    </location>
</feature>
<protein>
    <submittedName>
        <fullName evidence="2">Uncharacterized protein</fullName>
    </submittedName>
</protein>
<name>A0A8E2ALN8_9APHY</name>
<feature type="region of interest" description="Disordered" evidence="1">
    <location>
        <begin position="560"/>
        <end position="618"/>
    </location>
</feature>
<feature type="compositionally biased region" description="Basic and acidic residues" evidence="1">
    <location>
        <begin position="155"/>
        <end position="166"/>
    </location>
</feature>
<feature type="compositionally biased region" description="Polar residues" evidence="1">
    <location>
        <begin position="384"/>
        <end position="394"/>
    </location>
</feature>
<dbReference type="PRINTS" id="PR00929">
    <property type="entry name" value="ATHOOK"/>
</dbReference>
<feature type="compositionally biased region" description="Pro residues" evidence="1">
    <location>
        <begin position="32"/>
        <end position="47"/>
    </location>
</feature>
<dbReference type="Proteomes" id="UP000250043">
    <property type="component" value="Unassembled WGS sequence"/>
</dbReference>
<proteinExistence type="predicted"/>
<keyword evidence="3" id="KW-1185">Reference proteome</keyword>
<feature type="compositionally biased region" description="Basic and acidic residues" evidence="1">
    <location>
        <begin position="560"/>
        <end position="579"/>
    </location>
</feature>
<reference evidence="2 3" key="1">
    <citation type="submission" date="2016-07" db="EMBL/GenBank/DDBJ databases">
        <title>Draft genome of the white-rot fungus Obba rivulosa 3A-2.</title>
        <authorList>
            <consortium name="DOE Joint Genome Institute"/>
            <person name="Miettinen O."/>
            <person name="Riley R."/>
            <person name="Acob R."/>
            <person name="Barry K."/>
            <person name="Cullen D."/>
            <person name="De Vries R."/>
            <person name="Hainaut M."/>
            <person name="Hatakka A."/>
            <person name="Henrissat B."/>
            <person name="Hilden K."/>
            <person name="Kuo R."/>
            <person name="Labutti K."/>
            <person name="Lipzen A."/>
            <person name="Makela M.R."/>
            <person name="Sandor L."/>
            <person name="Spatafora J.W."/>
            <person name="Grigoriev I.V."/>
            <person name="Hibbett D.S."/>
        </authorList>
    </citation>
    <scope>NUCLEOTIDE SEQUENCE [LARGE SCALE GENOMIC DNA]</scope>
    <source>
        <strain evidence="2 3">3A-2</strain>
    </source>
</reference>
<feature type="region of interest" description="Disordered" evidence="1">
    <location>
        <begin position="641"/>
        <end position="688"/>
    </location>
</feature>
<dbReference type="InterPro" id="IPR017956">
    <property type="entry name" value="AT_hook_DNA-bd_motif"/>
</dbReference>
<evidence type="ECO:0000256" key="1">
    <source>
        <dbReference type="SAM" id="MobiDB-lite"/>
    </source>
</evidence>
<feature type="region of interest" description="Disordered" evidence="1">
    <location>
        <begin position="147"/>
        <end position="316"/>
    </location>
</feature>
<feature type="compositionally biased region" description="Basic and acidic residues" evidence="1">
    <location>
        <begin position="586"/>
        <end position="595"/>
    </location>
</feature>
<feature type="region of interest" description="Disordered" evidence="1">
    <location>
        <begin position="529"/>
        <end position="548"/>
    </location>
</feature>